<protein>
    <recommendedName>
        <fullName evidence="4">Polyketide cyclase / dehydrase and lipid transport</fullName>
    </recommendedName>
</protein>
<evidence type="ECO:0008006" key="4">
    <source>
        <dbReference type="Google" id="ProtNLM"/>
    </source>
</evidence>
<proteinExistence type="predicted"/>
<sequence>MSMPMSPALPVLYPMRAVDSANVRFTDCGRGRRRITIDHRPLAGVTPAMLLDWFTHLGGTMKYGGATVDRYLAWHPIDHIRWELARPAPAGGAAEGARFHMVEALGARPEFTVDEVARVEKLDETGIRLVLRIAGVPVFQLEHTWSAGADGAHYVTVMDLGVRSPLLWPVNRMLHRRFPAEKARAWVTHNIEEVGRLEHLLPGLAEQDGSGESEPAQRAQRRDGAPHRQHGQAEPVH</sequence>
<accession>A0A3S4VSU6</accession>
<evidence type="ECO:0000256" key="1">
    <source>
        <dbReference type="SAM" id="MobiDB-lite"/>
    </source>
</evidence>
<evidence type="ECO:0000313" key="2">
    <source>
        <dbReference type="EMBL" id="VEG54589.1"/>
    </source>
</evidence>
<dbReference type="AlphaFoldDB" id="A0A3S4VSU6"/>
<name>A0A3S4VSU6_MYCAU</name>
<evidence type="ECO:0000313" key="3">
    <source>
        <dbReference type="Proteomes" id="UP000279306"/>
    </source>
</evidence>
<organism evidence="2 3">
    <name type="scientific">Mycolicibacterium aurum</name>
    <name type="common">Mycobacterium aurum</name>
    <dbReference type="NCBI Taxonomy" id="1791"/>
    <lineage>
        <taxon>Bacteria</taxon>
        <taxon>Bacillati</taxon>
        <taxon>Actinomycetota</taxon>
        <taxon>Actinomycetes</taxon>
        <taxon>Mycobacteriales</taxon>
        <taxon>Mycobacteriaceae</taxon>
        <taxon>Mycolicibacterium</taxon>
    </lineage>
</organism>
<gene>
    <name evidence="2" type="ORF">NCTC10437_02561</name>
</gene>
<dbReference type="EMBL" id="LR134356">
    <property type="protein sequence ID" value="VEG54589.1"/>
    <property type="molecule type" value="Genomic_DNA"/>
</dbReference>
<dbReference type="KEGG" id="mauu:NCTC10437_02561"/>
<keyword evidence="3" id="KW-1185">Reference proteome</keyword>
<feature type="region of interest" description="Disordered" evidence="1">
    <location>
        <begin position="205"/>
        <end position="237"/>
    </location>
</feature>
<reference evidence="2 3" key="1">
    <citation type="submission" date="2018-12" db="EMBL/GenBank/DDBJ databases">
        <authorList>
            <consortium name="Pathogen Informatics"/>
        </authorList>
    </citation>
    <scope>NUCLEOTIDE SEQUENCE [LARGE SCALE GENOMIC DNA]</scope>
    <source>
        <strain evidence="2 3">NCTC10437</strain>
    </source>
</reference>
<dbReference type="Proteomes" id="UP000279306">
    <property type="component" value="Chromosome"/>
</dbReference>